<feature type="compositionally biased region" description="Polar residues" evidence="2">
    <location>
        <begin position="68"/>
        <end position="78"/>
    </location>
</feature>
<comment type="caution">
    <text evidence="3">The sequence shown here is derived from an EMBL/GenBank/DDBJ whole genome shotgun (WGS) entry which is preliminary data.</text>
</comment>
<dbReference type="Proteomes" id="UP000037510">
    <property type="component" value="Unassembled WGS sequence"/>
</dbReference>
<keyword evidence="1" id="KW-0732">Signal</keyword>
<evidence type="ECO:0000256" key="2">
    <source>
        <dbReference type="SAM" id="MobiDB-lite"/>
    </source>
</evidence>
<evidence type="ECO:0000256" key="1">
    <source>
        <dbReference type="ARBA" id="ARBA00022729"/>
    </source>
</evidence>
<proteinExistence type="predicted"/>
<dbReference type="EMBL" id="JTDY01000141">
    <property type="protein sequence ID" value="KOB78629.1"/>
    <property type="molecule type" value="Genomic_DNA"/>
</dbReference>
<protein>
    <submittedName>
        <fullName evidence="3">Putative cuticle protein</fullName>
    </submittedName>
</protein>
<gene>
    <name evidence="3" type="ORF">OBRU01_02050</name>
</gene>
<sequence length="108" mass="11941">MFCGQEPASYNFGYMVNDYQEGTDFGHHEERQEESAHGEYHTVSYEADEGGFKPQISYEDTEDLTRSGYDSNANNFRSNNGYQGNDQNGGHNQNGGHANARAGAGGYN</sequence>
<organism evidence="3 4">
    <name type="scientific">Operophtera brumata</name>
    <name type="common">Winter moth</name>
    <name type="synonym">Phalaena brumata</name>
    <dbReference type="NCBI Taxonomy" id="104452"/>
    <lineage>
        <taxon>Eukaryota</taxon>
        <taxon>Metazoa</taxon>
        <taxon>Ecdysozoa</taxon>
        <taxon>Arthropoda</taxon>
        <taxon>Hexapoda</taxon>
        <taxon>Insecta</taxon>
        <taxon>Pterygota</taxon>
        <taxon>Neoptera</taxon>
        <taxon>Endopterygota</taxon>
        <taxon>Lepidoptera</taxon>
        <taxon>Glossata</taxon>
        <taxon>Ditrysia</taxon>
        <taxon>Geometroidea</taxon>
        <taxon>Geometridae</taxon>
        <taxon>Larentiinae</taxon>
        <taxon>Operophtera</taxon>
    </lineage>
</organism>
<keyword evidence="4" id="KW-1185">Reference proteome</keyword>
<name>A0A0L7LTB7_OPEBR</name>
<feature type="compositionally biased region" description="Low complexity" evidence="2">
    <location>
        <begin position="79"/>
        <end position="102"/>
    </location>
</feature>
<dbReference type="Pfam" id="PF00379">
    <property type="entry name" value="Chitin_bind_4"/>
    <property type="match status" value="1"/>
</dbReference>
<evidence type="ECO:0000313" key="4">
    <source>
        <dbReference type="Proteomes" id="UP000037510"/>
    </source>
</evidence>
<reference evidence="3 4" key="1">
    <citation type="journal article" date="2015" name="Genome Biol. Evol.">
        <title>The genome of winter moth (Operophtera brumata) provides a genomic perspective on sexual dimorphism and phenology.</title>
        <authorList>
            <person name="Derks M.F."/>
            <person name="Smit S."/>
            <person name="Salis L."/>
            <person name="Schijlen E."/>
            <person name="Bossers A."/>
            <person name="Mateman C."/>
            <person name="Pijl A.S."/>
            <person name="de Ridder D."/>
            <person name="Groenen M.A."/>
            <person name="Visser M.E."/>
            <person name="Megens H.J."/>
        </authorList>
    </citation>
    <scope>NUCLEOTIDE SEQUENCE [LARGE SCALE GENOMIC DNA]</scope>
    <source>
        <strain evidence="3">WM2013NL</strain>
        <tissue evidence="3">Head and thorax</tissue>
    </source>
</reference>
<accession>A0A0L7LTB7</accession>
<feature type="region of interest" description="Disordered" evidence="2">
    <location>
        <begin position="23"/>
        <end position="108"/>
    </location>
</feature>
<feature type="compositionally biased region" description="Basic and acidic residues" evidence="2">
    <location>
        <begin position="24"/>
        <end position="40"/>
    </location>
</feature>
<dbReference type="AlphaFoldDB" id="A0A0L7LTB7"/>
<evidence type="ECO:0000313" key="3">
    <source>
        <dbReference type="EMBL" id="KOB78629.1"/>
    </source>
</evidence>
<dbReference type="InterPro" id="IPR000618">
    <property type="entry name" value="Insect_cuticle"/>
</dbReference>